<protein>
    <submittedName>
        <fullName evidence="1">Uncharacterized protein</fullName>
    </submittedName>
</protein>
<keyword evidence="2" id="KW-1185">Reference proteome</keyword>
<dbReference type="Proteomes" id="UP000250275">
    <property type="component" value="Unassembled WGS sequence"/>
</dbReference>
<gene>
    <name evidence="1" type="ORF">WN48_06500</name>
</gene>
<evidence type="ECO:0000313" key="2">
    <source>
        <dbReference type="Proteomes" id="UP000250275"/>
    </source>
</evidence>
<dbReference type="AlphaFoldDB" id="A0A310SJQ5"/>
<dbReference type="EMBL" id="KQ764077">
    <property type="protein sequence ID" value="OAD54612.1"/>
    <property type="molecule type" value="Genomic_DNA"/>
</dbReference>
<proteinExistence type="predicted"/>
<name>A0A310SJQ5_9HYME</name>
<accession>A0A310SJQ5</accession>
<evidence type="ECO:0000313" key="1">
    <source>
        <dbReference type="EMBL" id="OAD54612.1"/>
    </source>
</evidence>
<sequence>MGIICHGTWEFAATPCSSRNRIEKDVWRREEAKKERGGETLVPRKCFSRVKASGFVCMYSSSTQHLETPPATYRQRATRGSVRLLGIVTT</sequence>
<organism evidence="1 2">
    <name type="scientific">Eufriesea mexicana</name>
    <dbReference type="NCBI Taxonomy" id="516756"/>
    <lineage>
        <taxon>Eukaryota</taxon>
        <taxon>Metazoa</taxon>
        <taxon>Ecdysozoa</taxon>
        <taxon>Arthropoda</taxon>
        <taxon>Hexapoda</taxon>
        <taxon>Insecta</taxon>
        <taxon>Pterygota</taxon>
        <taxon>Neoptera</taxon>
        <taxon>Endopterygota</taxon>
        <taxon>Hymenoptera</taxon>
        <taxon>Apocrita</taxon>
        <taxon>Aculeata</taxon>
        <taxon>Apoidea</taxon>
        <taxon>Anthophila</taxon>
        <taxon>Apidae</taxon>
        <taxon>Eufriesea</taxon>
    </lineage>
</organism>
<reference evidence="1 2" key="1">
    <citation type="submission" date="2015-07" db="EMBL/GenBank/DDBJ databases">
        <title>The genome of Eufriesea mexicana.</title>
        <authorList>
            <person name="Pan H."/>
            <person name="Kapheim K."/>
        </authorList>
    </citation>
    <scope>NUCLEOTIDE SEQUENCE [LARGE SCALE GENOMIC DNA]</scope>
    <source>
        <strain evidence="1">0111107269</strain>
        <tissue evidence="1">Whole body</tissue>
    </source>
</reference>